<dbReference type="GO" id="GO:0009253">
    <property type="term" value="P:peptidoglycan catabolic process"/>
    <property type="evidence" value="ECO:0007669"/>
    <property type="project" value="TreeGrafter"/>
</dbReference>
<dbReference type="PANTHER" id="PTHR30124:SF0">
    <property type="entry name" value="MEMBRANE-BOUND LYTIC MUREIN TRANSGLYCOSYLASE A"/>
    <property type="match status" value="1"/>
</dbReference>
<dbReference type="PROSITE" id="PS51257">
    <property type="entry name" value="PROKAR_LIPOPROTEIN"/>
    <property type="match status" value="1"/>
</dbReference>
<comment type="caution">
    <text evidence="8">The sequence shown here is derived from an EMBL/GenBank/DDBJ whole genome shotgun (WGS) entry which is preliminary data.</text>
</comment>
<evidence type="ECO:0000256" key="4">
    <source>
        <dbReference type="ARBA" id="ARBA00023316"/>
    </source>
</evidence>
<dbReference type="CDD" id="cd14485">
    <property type="entry name" value="mltA_like_LT_A"/>
    <property type="match status" value="1"/>
</dbReference>
<dbReference type="InterPro" id="IPR036908">
    <property type="entry name" value="RlpA-like_sf"/>
</dbReference>
<dbReference type="InterPro" id="IPR005300">
    <property type="entry name" value="MltA_B"/>
</dbReference>
<dbReference type="GO" id="GO:0009254">
    <property type="term" value="P:peptidoglycan turnover"/>
    <property type="evidence" value="ECO:0007669"/>
    <property type="project" value="InterPro"/>
</dbReference>
<feature type="chain" id="PRO_5005849908" description="peptidoglycan lytic exotransglycosylase" evidence="6">
    <location>
        <begin position="28"/>
        <end position="399"/>
    </location>
</feature>
<keyword evidence="6" id="KW-0732">Signal</keyword>
<dbReference type="Pfam" id="PF06725">
    <property type="entry name" value="3D"/>
    <property type="match status" value="1"/>
</dbReference>
<dbReference type="AlphaFoldDB" id="A0A0N0GR95"/>
<dbReference type="GO" id="GO:0019867">
    <property type="term" value="C:outer membrane"/>
    <property type="evidence" value="ECO:0007669"/>
    <property type="project" value="InterPro"/>
</dbReference>
<comment type="catalytic activity">
    <reaction evidence="1">
        <text>Exolytic cleavage of the (1-&gt;4)-beta-glycosidic linkage between N-acetylmuramic acid (MurNAc) and N-acetylglucosamine (GlcNAc) residues in peptidoglycan, from either the reducing or the non-reducing ends of the peptidoglycan chains, with concomitant formation of a 1,6-anhydrobond in the MurNAc residue.</text>
        <dbReference type="EC" id="4.2.2.n1"/>
    </reaction>
</comment>
<evidence type="ECO:0000313" key="8">
    <source>
        <dbReference type="EMBL" id="KPC55448.1"/>
    </source>
</evidence>
<dbReference type="PIRSF" id="PIRSF019422">
    <property type="entry name" value="MltA"/>
    <property type="match status" value="1"/>
</dbReference>
<evidence type="ECO:0000256" key="5">
    <source>
        <dbReference type="ARBA" id="ARBA00030918"/>
    </source>
</evidence>
<evidence type="ECO:0000256" key="1">
    <source>
        <dbReference type="ARBA" id="ARBA00001420"/>
    </source>
</evidence>
<accession>A0A0N0GR95</accession>
<dbReference type="GO" id="GO:0071555">
    <property type="term" value="P:cell wall organization"/>
    <property type="evidence" value="ECO:0007669"/>
    <property type="project" value="UniProtKB-KW"/>
</dbReference>
<evidence type="ECO:0000256" key="6">
    <source>
        <dbReference type="SAM" id="SignalP"/>
    </source>
</evidence>
<reference evidence="8 9" key="1">
    <citation type="submission" date="2015-07" db="EMBL/GenBank/DDBJ databases">
        <title>Draft genome sequence of the Amantichitinum ursilacus IGB-41, a new chitin-degrading bacterium.</title>
        <authorList>
            <person name="Kirstahler P."/>
            <person name="Guenther M."/>
            <person name="Grumaz C."/>
            <person name="Rupp S."/>
            <person name="Zibek S."/>
            <person name="Sohn K."/>
        </authorList>
    </citation>
    <scope>NUCLEOTIDE SEQUENCE [LARGE SCALE GENOMIC DNA]</scope>
    <source>
        <strain evidence="8 9">IGB-41</strain>
    </source>
</reference>
<dbReference type="InterPro" id="IPR010611">
    <property type="entry name" value="3D_dom"/>
</dbReference>
<dbReference type="Pfam" id="PF03562">
    <property type="entry name" value="MltA"/>
    <property type="match status" value="1"/>
</dbReference>
<proteinExistence type="predicted"/>
<sequence>MPAVLTKSLPGWCIVALAGLLILAGCATPPATPPTPTPTPTEPTKPAPLTYQPGNWTDLPAASDADLVNGFAAWRNGCSKLARNEVWSAPCKAAAEVSLDAVSVRAFMQANLQPYALQNPDGSQNGLITGYYEPIYPGSLTRTAKAVVPVYAVPDDLITVQLDDVYPELKGKRLRGRLQGKKLVAYPDAAAIGASGLNTAPVLAWLENPMDLQFLQIQGSGRVRLADGSQLRLAYADQNGRPFKPIGRWLIEQKELKSGEVSMQAIRGWAQQHPDRINQMLGSNPSYVFFRTLPPANEGPQGALAVPLTAGYSVAIDPKAVPLGSMLWLATTRPDTGAALQGPMAAQDTGGAINGNVRADLFWGTGDAAGEVAGKTKQSGKIWLLWPKGAALPLAPSVN</sequence>
<evidence type="ECO:0000313" key="9">
    <source>
        <dbReference type="Proteomes" id="UP000037939"/>
    </source>
</evidence>
<name>A0A0N0GR95_9NEIS</name>
<dbReference type="SUPFAM" id="SSF50685">
    <property type="entry name" value="Barwin-like endoglucanases"/>
    <property type="match status" value="1"/>
</dbReference>
<dbReference type="PANTHER" id="PTHR30124">
    <property type="entry name" value="MEMBRANE-BOUND LYTIC MUREIN TRANSGLYCOSYLASE A"/>
    <property type="match status" value="1"/>
</dbReference>
<gene>
    <name evidence="8" type="primary">mltA</name>
    <name evidence="8" type="ORF">WG78_02285</name>
</gene>
<organism evidence="8 9">
    <name type="scientific">Amantichitinum ursilacus</name>
    <dbReference type="NCBI Taxonomy" id="857265"/>
    <lineage>
        <taxon>Bacteria</taxon>
        <taxon>Pseudomonadati</taxon>
        <taxon>Pseudomonadota</taxon>
        <taxon>Betaproteobacteria</taxon>
        <taxon>Neisseriales</taxon>
        <taxon>Chitinibacteraceae</taxon>
        <taxon>Amantichitinum</taxon>
    </lineage>
</organism>
<dbReference type="STRING" id="857265.WG78_02285"/>
<evidence type="ECO:0000259" key="7">
    <source>
        <dbReference type="SMART" id="SM00925"/>
    </source>
</evidence>
<evidence type="ECO:0000256" key="2">
    <source>
        <dbReference type="ARBA" id="ARBA00012587"/>
    </source>
</evidence>
<dbReference type="Gene3D" id="2.40.40.10">
    <property type="entry name" value="RlpA-like domain"/>
    <property type="match status" value="1"/>
</dbReference>
<keyword evidence="4" id="KW-0961">Cell wall biogenesis/degradation</keyword>
<keyword evidence="9" id="KW-1185">Reference proteome</keyword>
<keyword evidence="3 8" id="KW-0456">Lyase</keyword>
<dbReference type="Gene3D" id="2.40.240.50">
    <property type="entry name" value="Barwin-like endoglucanases"/>
    <property type="match status" value="1"/>
</dbReference>
<dbReference type="EMBL" id="LAQT01000001">
    <property type="protein sequence ID" value="KPC55448.1"/>
    <property type="molecule type" value="Genomic_DNA"/>
</dbReference>
<dbReference type="GO" id="GO:0008933">
    <property type="term" value="F:peptidoglycan lytic transglycosylase activity"/>
    <property type="evidence" value="ECO:0007669"/>
    <property type="project" value="TreeGrafter"/>
</dbReference>
<dbReference type="EC" id="4.2.2.n1" evidence="2"/>
<dbReference type="CDD" id="cd14668">
    <property type="entry name" value="mlta_B"/>
    <property type="match status" value="1"/>
</dbReference>
<feature type="domain" description="Lytic transglycosylase MltA" evidence="7">
    <location>
        <begin position="135"/>
        <end position="291"/>
    </location>
</feature>
<feature type="signal peptide" evidence="6">
    <location>
        <begin position="1"/>
        <end position="27"/>
    </location>
</feature>
<dbReference type="GO" id="GO:0004553">
    <property type="term" value="F:hydrolase activity, hydrolyzing O-glycosyl compounds"/>
    <property type="evidence" value="ECO:0007669"/>
    <property type="project" value="InterPro"/>
</dbReference>
<protein>
    <recommendedName>
        <fullName evidence="2">peptidoglycan lytic exotransglycosylase</fullName>
        <ecNumber evidence="2">4.2.2.n1</ecNumber>
    </recommendedName>
    <alternativeName>
        <fullName evidence="5">Murein hydrolase A</fullName>
    </alternativeName>
</protein>
<dbReference type="InterPro" id="IPR026044">
    <property type="entry name" value="MltA"/>
</dbReference>
<evidence type="ECO:0000256" key="3">
    <source>
        <dbReference type="ARBA" id="ARBA00023239"/>
    </source>
</evidence>
<dbReference type="RefSeq" id="WP_053936135.1">
    <property type="nucleotide sequence ID" value="NZ_LAQT01000001.1"/>
</dbReference>
<dbReference type="PATRIC" id="fig|857265.3.peg.476"/>
<dbReference type="SMART" id="SM00925">
    <property type="entry name" value="MltA"/>
    <property type="match status" value="1"/>
</dbReference>
<dbReference type="Proteomes" id="UP000037939">
    <property type="component" value="Unassembled WGS sequence"/>
</dbReference>